<dbReference type="InterPro" id="IPR009051">
    <property type="entry name" value="Helical_ferredxn"/>
</dbReference>
<dbReference type="EC" id="1.3.5.1" evidence="17"/>
<keyword evidence="11" id="KW-0249">Electron transport</keyword>
<evidence type="ECO:0000256" key="13">
    <source>
        <dbReference type="ARBA" id="ARBA00023004"/>
    </source>
</evidence>
<evidence type="ECO:0000256" key="15">
    <source>
        <dbReference type="ARBA" id="ARBA00023291"/>
    </source>
</evidence>
<evidence type="ECO:0000256" key="12">
    <source>
        <dbReference type="ARBA" id="ARBA00023002"/>
    </source>
</evidence>
<keyword evidence="15 17" id="KW-0003">3Fe-4S</keyword>
<dbReference type="PROSITE" id="PS51379">
    <property type="entry name" value="4FE4S_FER_2"/>
    <property type="match status" value="1"/>
</dbReference>
<sequence>MSKSWIRHGYNKVARIVSRAADPKKQNFPVLEGHPVTQEHAERVVESHDTIRKKDQVLKEFRIYRWSLDHPNNKPYLHSYCMHTAHINHQVIETEEACGISTSNTAKKGRHGEGGGVITRAGENIGTLRTFSVKGKSRLRLKKVVDRSGEGIHGRQKNMQMKVLDALQKIKAEDDSSLSYRRLCREGICGSCSMNIDGTNTVACLRTIDEDTSKATTITPLPHMFVIKDLVVDLTNFYQQYKLIEPWLKTTKPPKDGREYMQSPADRKKLDGLYECILCACCTTSCPSYWWNPEDLCICVRDWCLFGCRDEFTEPQLQALTEDRTRLYRCRTIKNCTATCPKNLNPAGAINKMKNKHLSQPVEMVEDQGYVVSTRPVG</sequence>
<evidence type="ECO:0000256" key="5">
    <source>
        <dbReference type="ARBA" id="ARBA00011313"/>
    </source>
</evidence>
<dbReference type="PROSITE" id="PS00197">
    <property type="entry name" value="2FE2S_FER_1"/>
    <property type="match status" value="1"/>
</dbReference>
<dbReference type="GO" id="GO:0045273">
    <property type="term" value="C:respiratory chain complex II (succinate dehydrogenase)"/>
    <property type="evidence" value="ECO:0007669"/>
    <property type="project" value="UniProtKB-ARBA"/>
</dbReference>
<dbReference type="PANTHER" id="PTHR11921:SF40">
    <property type="entry name" value="SUCCINATE DEHYDROGENASE [UBIQUINONE] IRON-SULFUR SUBUNIT 3, MITOCHONDRIAL"/>
    <property type="match status" value="1"/>
</dbReference>
<dbReference type="NCBIfam" id="NF004616">
    <property type="entry name" value="PRK05950.1"/>
    <property type="match status" value="1"/>
</dbReference>
<dbReference type="InterPro" id="IPR025192">
    <property type="entry name" value="Succ_DH/fum_Rdtase_N"/>
</dbReference>
<evidence type="ECO:0000259" key="18">
    <source>
        <dbReference type="PROSITE" id="PS51085"/>
    </source>
</evidence>
<keyword evidence="17" id="KW-0999">Mitochondrion inner membrane</keyword>
<comment type="subcellular location">
    <subcellularLocation>
        <location evidence="2 17">Mitochondrion inner membrane</location>
        <topology evidence="2 17">Peripheral membrane protein</topology>
        <orientation evidence="2 17">Matrix side</orientation>
    </subcellularLocation>
</comment>
<dbReference type="GO" id="GO:0009055">
    <property type="term" value="F:electron transfer activity"/>
    <property type="evidence" value="ECO:0007669"/>
    <property type="project" value="InterPro"/>
</dbReference>
<dbReference type="GO" id="GO:0022904">
    <property type="term" value="P:respiratory electron transport chain"/>
    <property type="evidence" value="ECO:0007669"/>
    <property type="project" value="TreeGrafter"/>
</dbReference>
<dbReference type="InterPro" id="IPR001041">
    <property type="entry name" value="2Fe-2S_ferredoxin-type"/>
</dbReference>
<evidence type="ECO:0000259" key="19">
    <source>
        <dbReference type="PROSITE" id="PS51379"/>
    </source>
</evidence>
<evidence type="ECO:0000256" key="2">
    <source>
        <dbReference type="ARBA" id="ARBA00004443"/>
    </source>
</evidence>
<dbReference type="InterPro" id="IPR004489">
    <property type="entry name" value="Succ_DH/fum_Rdtase_Fe-S"/>
</dbReference>
<evidence type="ECO:0000256" key="11">
    <source>
        <dbReference type="ARBA" id="ARBA00022982"/>
    </source>
</evidence>
<dbReference type="SUPFAM" id="SSF54292">
    <property type="entry name" value="2Fe-2S ferredoxin-like"/>
    <property type="match status" value="1"/>
</dbReference>
<reference evidence="20 21" key="1">
    <citation type="submission" date="2018-10" db="EMBL/GenBank/DDBJ databases">
        <title>A high-quality apple genome assembly.</title>
        <authorList>
            <person name="Hu J."/>
        </authorList>
    </citation>
    <scope>NUCLEOTIDE SEQUENCE [LARGE SCALE GENOMIC DNA]</scope>
    <source>
        <strain evidence="21">cv. HFTH1</strain>
        <tissue evidence="20">Young leaf</tissue>
    </source>
</reference>
<keyword evidence="14 17" id="KW-0411">Iron-sulfur</keyword>
<dbReference type="PANTHER" id="PTHR11921">
    <property type="entry name" value="SUCCINATE DEHYDROGENASE IRON-SULFUR PROTEIN"/>
    <property type="match status" value="1"/>
</dbReference>
<accession>A0A498I122</accession>
<dbReference type="SUPFAM" id="SSF46548">
    <property type="entry name" value="alpha-helical ferredoxin"/>
    <property type="match status" value="1"/>
</dbReference>
<evidence type="ECO:0000256" key="8">
    <source>
        <dbReference type="ARBA" id="ARBA00022532"/>
    </source>
</evidence>
<feature type="domain" description="2Fe-2S ferredoxin-type" evidence="18">
    <location>
        <begin position="139"/>
        <end position="224"/>
    </location>
</feature>
<dbReference type="GO" id="GO:0046872">
    <property type="term" value="F:metal ion binding"/>
    <property type="evidence" value="ECO:0007669"/>
    <property type="project" value="UniProtKB-KW"/>
</dbReference>
<dbReference type="Gene3D" id="1.10.1060.10">
    <property type="entry name" value="Alpha-helical ferredoxin"/>
    <property type="match status" value="1"/>
</dbReference>
<dbReference type="Proteomes" id="UP000290289">
    <property type="component" value="Chromosome 15"/>
</dbReference>
<dbReference type="FunFam" id="1.10.1060.10:FF:000001">
    <property type="entry name" value="Succinate dehydrogenase iron-sulfur subunit SdhB"/>
    <property type="match status" value="1"/>
</dbReference>
<dbReference type="InterPro" id="IPR017900">
    <property type="entry name" value="4Fe4S_Fe_S_CS"/>
</dbReference>
<dbReference type="Pfam" id="PF13534">
    <property type="entry name" value="Fer4_17"/>
    <property type="match status" value="1"/>
</dbReference>
<evidence type="ECO:0000256" key="7">
    <source>
        <dbReference type="ARBA" id="ARBA00022485"/>
    </source>
</evidence>
<evidence type="ECO:0000256" key="3">
    <source>
        <dbReference type="ARBA" id="ARBA00004788"/>
    </source>
</evidence>
<keyword evidence="10 17" id="KW-0479">Metal-binding</keyword>
<dbReference type="PROSITE" id="PS00198">
    <property type="entry name" value="4FE4S_FER_1"/>
    <property type="match status" value="1"/>
</dbReference>
<keyword evidence="17" id="KW-0496">Mitochondrion</keyword>
<dbReference type="GO" id="GO:0006099">
    <property type="term" value="P:tricarboxylic acid cycle"/>
    <property type="evidence" value="ECO:0007669"/>
    <property type="project" value="UniProtKB-UniPathway"/>
</dbReference>
<keyword evidence="8" id="KW-0816">Tricarboxylic acid cycle</keyword>
<dbReference type="UniPathway" id="UPA00223">
    <property type="reaction ID" value="UER01006"/>
</dbReference>
<protein>
    <recommendedName>
        <fullName evidence="17">Succinate dehydrogenase [ubiquinone] iron-sulfur subunit, mitochondrial</fullName>
        <ecNumber evidence="17">1.3.5.1</ecNumber>
    </recommendedName>
</protein>
<dbReference type="InterPro" id="IPR012675">
    <property type="entry name" value="Beta-grasp_dom_sf"/>
</dbReference>
<evidence type="ECO:0000313" key="20">
    <source>
        <dbReference type="EMBL" id="RXH75615.1"/>
    </source>
</evidence>
<keyword evidence="6" id="KW-0813">Transport</keyword>
<dbReference type="NCBIfam" id="TIGR00384">
    <property type="entry name" value="dhsB"/>
    <property type="match status" value="1"/>
</dbReference>
<comment type="cofactor">
    <cofactor evidence="17">
        <name>[3Fe-4S] cluster</name>
        <dbReference type="ChEBI" id="CHEBI:21137"/>
    </cofactor>
    <text evidence="17">Binds 1 [3Fe-4S] cluster.</text>
</comment>
<feature type="domain" description="4Fe-4S ferredoxin-type" evidence="19">
    <location>
        <begin position="266"/>
        <end position="296"/>
    </location>
</feature>
<dbReference type="InterPro" id="IPR006058">
    <property type="entry name" value="2Fe2S_fd_BS"/>
</dbReference>
<dbReference type="PROSITE" id="PS51085">
    <property type="entry name" value="2FE2S_FER_2"/>
    <property type="match status" value="1"/>
</dbReference>
<dbReference type="GO" id="GO:0008177">
    <property type="term" value="F:succinate dehydrogenase (quinone) activity"/>
    <property type="evidence" value="ECO:0007669"/>
    <property type="project" value="UniProtKB-EC"/>
</dbReference>
<dbReference type="AlphaFoldDB" id="A0A498I122"/>
<gene>
    <name evidence="20" type="ORF">DVH24_039314</name>
</gene>
<keyword evidence="21" id="KW-1185">Reference proteome</keyword>
<comment type="similarity">
    <text evidence="4 17">Belongs to the succinate dehydrogenase/fumarate reductase iron-sulfur protein family.</text>
</comment>
<comment type="subunit">
    <text evidence="5">Component of complex II composed of eight subunits in plants: four classical SDH subunits SDH1, SDH2, SDH3 and SDH4 (a flavoprotein (FP), an iron-sulfur protein (IP), and a cytochrome b composed of a large and a small subunit.), as well as four subunits unknown in mitochondria from bacteria and heterotrophic eukaryotes.</text>
</comment>
<evidence type="ECO:0000256" key="6">
    <source>
        <dbReference type="ARBA" id="ARBA00022448"/>
    </source>
</evidence>
<keyword evidence="13 17" id="KW-0408">Iron</keyword>
<keyword evidence="7 17" id="KW-0004">4Fe-4S</keyword>
<dbReference type="GO" id="GO:0051538">
    <property type="term" value="F:3 iron, 4 sulfur cluster binding"/>
    <property type="evidence" value="ECO:0007669"/>
    <property type="project" value="UniProtKB-KW"/>
</dbReference>
<evidence type="ECO:0000256" key="17">
    <source>
        <dbReference type="RuleBase" id="RU361237"/>
    </source>
</evidence>
<comment type="catalytic activity">
    <reaction evidence="16">
        <text>a quinone + succinate = fumarate + a quinol</text>
        <dbReference type="Rhea" id="RHEA:40523"/>
        <dbReference type="ChEBI" id="CHEBI:24646"/>
        <dbReference type="ChEBI" id="CHEBI:29806"/>
        <dbReference type="ChEBI" id="CHEBI:30031"/>
        <dbReference type="ChEBI" id="CHEBI:132124"/>
        <dbReference type="EC" id="1.3.5.1"/>
    </reaction>
</comment>
<keyword evidence="9 17" id="KW-0001">2Fe-2S</keyword>
<dbReference type="EMBL" id="RDQH01000341">
    <property type="protein sequence ID" value="RXH75615.1"/>
    <property type="molecule type" value="Genomic_DNA"/>
</dbReference>
<dbReference type="GO" id="GO:0051537">
    <property type="term" value="F:2 iron, 2 sulfur cluster binding"/>
    <property type="evidence" value="ECO:0007669"/>
    <property type="project" value="UniProtKB-KW"/>
</dbReference>
<dbReference type="GO" id="GO:0051539">
    <property type="term" value="F:4 iron, 4 sulfur cluster binding"/>
    <property type="evidence" value="ECO:0007669"/>
    <property type="project" value="UniProtKB-KW"/>
</dbReference>
<proteinExistence type="inferred from homology"/>
<evidence type="ECO:0000256" key="4">
    <source>
        <dbReference type="ARBA" id="ARBA00009433"/>
    </source>
</evidence>
<organism evidence="20 21">
    <name type="scientific">Malus domestica</name>
    <name type="common">Apple</name>
    <name type="synonym">Pyrus malus</name>
    <dbReference type="NCBI Taxonomy" id="3750"/>
    <lineage>
        <taxon>Eukaryota</taxon>
        <taxon>Viridiplantae</taxon>
        <taxon>Streptophyta</taxon>
        <taxon>Embryophyta</taxon>
        <taxon>Tracheophyta</taxon>
        <taxon>Spermatophyta</taxon>
        <taxon>Magnoliopsida</taxon>
        <taxon>eudicotyledons</taxon>
        <taxon>Gunneridae</taxon>
        <taxon>Pentapetalae</taxon>
        <taxon>rosids</taxon>
        <taxon>fabids</taxon>
        <taxon>Rosales</taxon>
        <taxon>Rosaceae</taxon>
        <taxon>Amygdaloideae</taxon>
        <taxon>Maleae</taxon>
        <taxon>Malus</taxon>
    </lineage>
</organism>
<dbReference type="GO" id="GO:0005743">
    <property type="term" value="C:mitochondrial inner membrane"/>
    <property type="evidence" value="ECO:0007669"/>
    <property type="project" value="UniProtKB-SubCell"/>
</dbReference>
<comment type="cofactor">
    <cofactor evidence="17">
        <name>[2Fe-2S] cluster</name>
        <dbReference type="ChEBI" id="CHEBI:190135"/>
    </cofactor>
    <text evidence="17">Binds 1 [2Fe-2S] cluster.</text>
</comment>
<evidence type="ECO:0000256" key="1">
    <source>
        <dbReference type="ARBA" id="ARBA00002787"/>
    </source>
</evidence>
<evidence type="ECO:0000313" key="21">
    <source>
        <dbReference type="Proteomes" id="UP000290289"/>
    </source>
</evidence>
<comment type="cofactor">
    <cofactor evidence="17">
        <name>[4Fe-4S] cluster</name>
        <dbReference type="ChEBI" id="CHEBI:49883"/>
    </cofactor>
    <text evidence="17">Binds 1 [4Fe-4S] cluster.</text>
</comment>
<comment type="caution">
    <text evidence="20">The sequence shown here is derived from an EMBL/GenBank/DDBJ whole genome shotgun (WGS) entry which is preliminary data.</text>
</comment>
<dbReference type="STRING" id="3750.A0A498I122"/>
<evidence type="ECO:0000256" key="14">
    <source>
        <dbReference type="ARBA" id="ARBA00023014"/>
    </source>
</evidence>
<name>A0A498I122_MALDO</name>
<evidence type="ECO:0000256" key="16">
    <source>
        <dbReference type="ARBA" id="ARBA00049220"/>
    </source>
</evidence>
<dbReference type="Pfam" id="PF13085">
    <property type="entry name" value="Fer2_3"/>
    <property type="match status" value="1"/>
</dbReference>
<dbReference type="InterPro" id="IPR050573">
    <property type="entry name" value="SDH/FRD_Iron-Sulfur"/>
</dbReference>
<comment type="function">
    <text evidence="1 17">Iron-sulfur protein (IP) subunit of succinate dehydrogenase (SDH) that is involved in complex II of the mitochondrial electron transport chain and is responsible for transferring electrons from succinate to ubiquinone (coenzyme Q).</text>
</comment>
<evidence type="ECO:0000256" key="9">
    <source>
        <dbReference type="ARBA" id="ARBA00022714"/>
    </source>
</evidence>
<dbReference type="InterPro" id="IPR017896">
    <property type="entry name" value="4Fe4S_Fe-S-bd"/>
</dbReference>
<comment type="pathway">
    <text evidence="3 17">Carbohydrate metabolism; tricarboxylic acid cycle; fumarate from succinate (eukaryal route): step 1/1.</text>
</comment>
<keyword evidence="12" id="KW-0560">Oxidoreductase</keyword>
<dbReference type="InterPro" id="IPR036010">
    <property type="entry name" value="2Fe-2S_ferredoxin-like_sf"/>
</dbReference>
<keyword evidence="17" id="KW-0472">Membrane</keyword>
<evidence type="ECO:0000256" key="10">
    <source>
        <dbReference type="ARBA" id="ARBA00022723"/>
    </source>
</evidence>
<dbReference type="Gene3D" id="3.10.20.30">
    <property type="match status" value="1"/>
</dbReference>